<keyword evidence="2" id="KW-1185">Reference proteome</keyword>
<dbReference type="STRING" id="452.Lspi_0215"/>
<reference evidence="1 2" key="1">
    <citation type="submission" date="2015-11" db="EMBL/GenBank/DDBJ databases">
        <title>Genomic analysis of 38 Legionella species identifies large and diverse effector repertoires.</title>
        <authorList>
            <person name="Burstein D."/>
            <person name="Amaro F."/>
            <person name="Zusman T."/>
            <person name="Lifshitz Z."/>
            <person name="Cohen O."/>
            <person name="Gilbert J.A."/>
            <person name="Pupko T."/>
            <person name="Shuman H.A."/>
            <person name="Segal G."/>
        </authorList>
    </citation>
    <scope>NUCLEOTIDE SEQUENCE [LARGE SCALE GENOMIC DNA]</scope>
    <source>
        <strain evidence="1 2">Mt.St.Helens-9</strain>
    </source>
</reference>
<dbReference type="PATRIC" id="fig|452.5.peg.234"/>
<accession>A0A0W0ZAM2</accession>
<name>A0A0W0ZAM2_LEGSP</name>
<protein>
    <submittedName>
        <fullName evidence="1">Uncharacterized protein</fullName>
    </submittedName>
</protein>
<gene>
    <name evidence="1" type="ORF">Lspi_0215</name>
</gene>
<sequence length="92" mass="10589">MRDNGYPCTHLPPATILGQETRNTAAGLLTGYCFFAKNSARNMLFTKQWNTMGNSNHRCNQYIRSNMFHYDLIEAIKDFCYNIVHIINPGNK</sequence>
<comment type="caution">
    <text evidence="1">The sequence shown here is derived from an EMBL/GenBank/DDBJ whole genome shotgun (WGS) entry which is preliminary data.</text>
</comment>
<dbReference type="AlphaFoldDB" id="A0A0W0ZAM2"/>
<organism evidence="1 2">
    <name type="scientific">Legionella spiritensis</name>
    <dbReference type="NCBI Taxonomy" id="452"/>
    <lineage>
        <taxon>Bacteria</taxon>
        <taxon>Pseudomonadati</taxon>
        <taxon>Pseudomonadota</taxon>
        <taxon>Gammaproteobacteria</taxon>
        <taxon>Legionellales</taxon>
        <taxon>Legionellaceae</taxon>
        <taxon>Legionella</taxon>
    </lineage>
</organism>
<evidence type="ECO:0000313" key="2">
    <source>
        <dbReference type="Proteomes" id="UP000054877"/>
    </source>
</evidence>
<dbReference type="EMBL" id="LNYX01000002">
    <property type="protein sequence ID" value="KTD66152.1"/>
    <property type="molecule type" value="Genomic_DNA"/>
</dbReference>
<evidence type="ECO:0000313" key="1">
    <source>
        <dbReference type="EMBL" id="KTD66152.1"/>
    </source>
</evidence>
<proteinExistence type="predicted"/>
<dbReference type="Proteomes" id="UP000054877">
    <property type="component" value="Unassembled WGS sequence"/>
</dbReference>